<dbReference type="GO" id="GO:0048500">
    <property type="term" value="C:signal recognition particle"/>
    <property type="evidence" value="ECO:0007669"/>
    <property type="project" value="UniProtKB-UniRule"/>
</dbReference>
<dbReference type="HAMAP" id="MF_00305">
    <property type="entry name" value="SRP19"/>
    <property type="match status" value="1"/>
</dbReference>
<keyword evidence="2 5" id="KW-0963">Cytoplasm</keyword>
<dbReference type="Pfam" id="PF01922">
    <property type="entry name" value="SRP19"/>
    <property type="match status" value="1"/>
</dbReference>
<comment type="caution">
    <text evidence="6">The sequence shown here is derived from an EMBL/GenBank/DDBJ whole genome shotgun (WGS) entry which is preliminary data.</text>
</comment>
<evidence type="ECO:0000313" key="6">
    <source>
        <dbReference type="EMBL" id="MCQ6963196.1"/>
    </source>
</evidence>
<keyword evidence="7" id="KW-1185">Reference proteome</keyword>
<keyword evidence="3 5" id="KW-0733">Signal recognition particle</keyword>
<accession>A0AAE3HBB2</accession>
<dbReference type="GO" id="GO:0008312">
    <property type="term" value="F:7S RNA binding"/>
    <property type="evidence" value="ECO:0007669"/>
    <property type="project" value="UniProtKB-UniRule"/>
</dbReference>
<keyword evidence="5" id="KW-0694">RNA-binding</keyword>
<dbReference type="PANTHER" id="PTHR17453:SF0">
    <property type="entry name" value="SIGNAL RECOGNITION PARTICLE 19 KDA PROTEIN"/>
    <property type="match status" value="1"/>
</dbReference>
<comment type="subunit">
    <text evidence="5">Part of the signal recognition particle protein translocation system, which is composed of SRP and FtsY. Archaeal SRP consists of a 7S RNA molecule of 300 nucleotides and two protein subunits: SRP54 and SRP19.</text>
</comment>
<organism evidence="6 7">
    <name type="scientific">Methanolobus chelungpuianus</name>
    <dbReference type="NCBI Taxonomy" id="502115"/>
    <lineage>
        <taxon>Archaea</taxon>
        <taxon>Methanobacteriati</taxon>
        <taxon>Methanobacteriota</taxon>
        <taxon>Stenosarchaea group</taxon>
        <taxon>Methanomicrobia</taxon>
        <taxon>Methanosarcinales</taxon>
        <taxon>Methanosarcinaceae</taxon>
        <taxon>Methanolobus</taxon>
    </lineage>
</organism>
<protein>
    <recommendedName>
        <fullName evidence="5">Signal recognition particle 19 kDa protein</fullName>
        <shortName evidence="5">SRP19</shortName>
    </recommendedName>
</protein>
<dbReference type="NCBIfam" id="NF001973">
    <property type="entry name" value="PRK00754.1"/>
    <property type="match status" value="1"/>
</dbReference>
<name>A0AAE3HBB2_9EURY</name>
<sequence length="98" mass="11085">MKDKGKLVIWPAYIDKNKSRSKGRIISRKSSVNEPTLQEIGLAAQKLGMNPEIEEDKAYPRSWWESKGRILIDDSAPKTALSRKIAAMIKDMRSGQVK</sequence>
<dbReference type="SUPFAM" id="SSF69695">
    <property type="entry name" value="SRP19"/>
    <property type="match status" value="1"/>
</dbReference>
<evidence type="ECO:0000256" key="2">
    <source>
        <dbReference type="ARBA" id="ARBA00022490"/>
    </source>
</evidence>
<dbReference type="InterPro" id="IPR036521">
    <property type="entry name" value="SRP19-like_sf"/>
</dbReference>
<comment type="similarity">
    <text evidence="5">Belongs to the SRP19 family.</text>
</comment>
<gene>
    <name evidence="5" type="primary">srp19</name>
    <name evidence="6" type="ORF">PV02_06100</name>
</gene>
<dbReference type="GO" id="GO:0006617">
    <property type="term" value="P:SRP-dependent cotranslational protein targeting to membrane, signal sequence recognition"/>
    <property type="evidence" value="ECO:0007669"/>
    <property type="project" value="TreeGrafter"/>
</dbReference>
<dbReference type="InterPro" id="IPR002778">
    <property type="entry name" value="Signal_recog_particle_SRP19"/>
</dbReference>
<dbReference type="PANTHER" id="PTHR17453">
    <property type="entry name" value="SIGNAL RECOGNITION PARTICLE 19 KD PROTEIN"/>
    <property type="match status" value="1"/>
</dbReference>
<comment type="subcellular location">
    <subcellularLocation>
        <location evidence="1 5">Cytoplasm</location>
    </subcellularLocation>
</comment>
<dbReference type="EMBL" id="JTEO01000004">
    <property type="protein sequence ID" value="MCQ6963196.1"/>
    <property type="molecule type" value="Genomic_DNA"/>
</dbReference>
<dbReference type="AlphaFoldDB" id="A0AAE3HBB2"/>
<evidence type="ECO:0000256" key="4">
    <source>
        <dbReference type="ARBA" id="ARBA00023274"/>
    </source>
</evidence>
<evidence type="ECO:0000313" key="7">
    <source>
        <dbReference type="Proteomes" id="UP001206983"/>
    </source>
</evidence>
<dbReference type="RefSeq" id="WP_256623067.1">
    <property type="nucleotide sequence ID" value="NZ_JTEO01000004.1"/>
</dbReference>
<evidence type="ECO:0000256" key="3">
    <source>
        <dbReference type="ARBA" id="ARBA00023135"/>
    </source>
</evidence>
<dbReference type="Proteomes" id="UP001206983">
    <property type="component" value="Unassembled WGS sequence"/>
</dbReference>
<comment type="function">
    <text evidence="5">Involved in targeting and insertion of nascent membrane proteins into the cytoplasmic membrane. Binds directly to 7S RNA and mediates binding of the 54 kDa subunit of the SRP.</text>
</comment>
<evidence type="ECO:0000256" key="1">
    <source>
        <dbReference type="ARBA" id="ARBA00004496"/>
    </source>
</evidence>
<dbReference type="Gene3D" id="3.30.56.30">
    <property type="entry name" value="Signal recognition particle, SRP19-like subunit"/>
    <property type="match status" value="1"/>
</dbReference>
<proteinExistence type="inferred from homology"/>
<keyword evidence="4 5" id="KW-0687">Ribonucleoprotein</keyword>
<evidence type="ECO:0000256" key="5">
    <source>
        <dbReference type="HAMAP-Rule" id="MF_00305"/>
    </source>
</evidence>
<reference evidence="6 7" key="1">
    <citation type="journal article" date="2011" name="Appl. Environ. Microbiol.">
        <title>Methanogenic archaea isolated from Taiwan's Chelungpu fault.</title>
        <authorList>
            <person name="Wu S.Y."/>
            <person name="Lai M.C."/>
        </authorList>
    </citation>
    <scope>NUCLEOTIDE SEQUENCE [LARGE SCALE GENOMIC DNA]</scope>
    <source>
        <strain evidence="6 7">St545Mb</strain>
    </source>
</reference>
<dbReference type="InterPro" id="IPR022938">
    <property type="entry name" value="SRP19_arc-type"/>
</dbReference>